<feature type="domain" description="C3H1-type" evidence="14">
    <location>
        <begin position="94"/>
        <end position="121"/>
    </location>
</feature>
<feature type="compositionally biased region" description="Low complexity" evidence="13">
    <location>
        <begin position="366"/>
        <end position="379"/>
    </location>
</feature>
<feature type="domain" description="C3H1-type" evidence="14">
    <location>
        <begin position="167"/>
        <end position="204"/>
    </location>
</feature>
<evidence type="ECO:0000313" key="15">
    <source>
        <dbReference type="EnsemblMetazoa" id="ADIR000691-PA"/>
    </source>
</evidence>
<evidence type="ECO:0000256" key="6">
    <source>
        <dbReference type="ARBA" id="ARBA00022723"/>
    </source>
</evidence>
<keyword evidence="7" id="KW-0677">Repeat</keyword>
<protein>
    <recommendedName>
        <fullName evidence="4">Zinc finger CCCH domain-containing protein 15</fullName>
    </recommendedName>
</protein>
<evidence type="ECO:0000256" key="13">
    <source>
        <dbReference type="SAM" id="MobiDB-lite"/>
    </source>
</evidence>
<keyword evidence="16" id="KW-1185">Reference proteome</keyword>
<evidence type="ECO:0000256" key="8">
    <source>
        <dbReference type="ARBA" id="ARBA00022771"/>
    </source>
</evidence>
<evidence type="ECO:0000256" key="11">
    <source>
        <dbReference type="ARBA" id="ARBA00023242"/>
    </source>
</evidence>
<dbReference type="InterPro" id="IPR000571">
    <property type="entry name" value="Znf_CCCH"/>
</dbReference>
<name>A0A182MZ86_9DIPT</name>
<evidence type="ECO:0000256" key="3">
    <source>
        <dbReference type="ARBA" id="ARBA00010043"/>
    </source>
</evidence>
<organism evidence="15 16">
    <name type="scientific">Anopheles dirus</name>
    <dbReference type="NCBI Taxonomy" id="7168"/>
    <lineage>
        <taxon>Eukaryota</taxon>
        <taxon>Metazoa</taxon>
        <taxon>Ecdysozoa</taxon>
        <taxon>Arthropoda</taxon>
        <taxon>Hexapoda</taxon>
        <taxon>Insecta</taxon>
        <taxon>Pterygota</taxon>
        <taxon>Neoptera</taxon>
        <taxon>Endopterygota</taxon>
        <taxon>Diptera</taxon>
        <taxon>Nematocera</taxon>
        <taxon>Culicoidea</taxon>
        <taxon>Culicidae</taxon>
        <taxon>Anophelinae</taxon>
        <taxon>Anopheles</taxon>
    </lineage>
</organism>
<keyword evidence="6 12" id="KW-0479">Metal-binding</keyword>
<dbReference type="STRING" id="7168.A0A182MZ86"/>
<dbReference type="FunFam" id="4.10.1000.10:FF:000050">
    <property type="entry name" value="AGAP008634-PA"/>
    <property type="match status" value="1"/>
</dbReference>
<evidence type="ECO:0000256" key="12">
    <source>
        <dbReference type="PROSITE-ProRule" id="PRU00723"/>
    </source>
</evidence>
<dbReference type="GO" id="GO:0005634">
    <property type="term" value="C:nucleus"/>
    <property type="evidence" value="ECO:0007669"/>
    <property type="project" value="UniProtKB-SubCell"/>
</dbReference>
<dbReference type="AlphaFoldDB" id="A0A182MZ86"/>
<evidence type="ECO:0000256" key="10">
    <source>
        <dbReference type="ARBA" id="ARBA00023054"/>
    </source>
</evidence>
<evidence type="ECO:0000256" key="2">
    <source>
        <dbReference type="ARBA" id="ARBA00004496"/>
    </source>
</evidence>
<feature type="region of interest" description="Disordered" evidence="13">
    <location>
        <begin position="352"/>
        <end position="421"/>
    </location>
</feature>
<dbReference type="Proteomes" id="UP000075884">
    <property type="component" value="Unassembled WGS sequence"/>
</dbReference>
<keyword evidence="8 12" id="KW-0863">Zinc-finger</keyword>
<comment type="subcellular location">
    <subcellularLocation>
        <location evidence="2">Cytoplasm</location>
    </subcellularLocation>
    <subcellularLocation>
        <location evidence="1">Nucleus</location>
    </subcellularLocation>
</comment>
<feature type="zinc finger region" description="C3H1-type" evidence="12">
    <location>
        <begin position="94"/>
        <end position="121"/>
    </location>
</feature>
<evidence type="ECO:0000256" key="5">
    <source>
        <dbReference type="ARBA" id="ARBA00022490"/>
    </source>
</evidence>
<dbReference type="GO" id="GO:0003729">
    <property type="term" value="F:mRNA binding"/>
    <property type="evidence" value="ECO:0007669"/>
    <property type="project" value="TreeGrafter"/>
</dbReference>
<dbReference type="Gene3D" id="6.20.400.10">
    <property type="match status" value="1"/>
</dbReference>
<keyword evidence="5" id="KW-0963">Cytoplasm</keyword>
<evidence type="ECO:0000256" key="1">
    <source>
        <dbReference type="ARBA" id="ARBA00004123"/>
    </source>
</evidence>
<evidence type="ECO:0000259" key="14">
    <source>
        <dbReference type="PROSITE" id="PS50103"/>
    </source>
</evidence>
<dbReference type="InterPro" id="IPR032378">
    <property type="entry name" value="ZC3H15/TMA46_C"/>
</dbReference>
<dbReference type="Pfam" id="PF14608">
    <property type="entry name" value="zf-CCCH_2"/>
    <property type="match status" value="1"/>
</dbReference>
<evidence type="ECO:0000256" key="7">
    <source>
        <dbReference type="ARBA" id="ARBA00022737"/>
    </source>
</evidence>
<evidence type="ECO:0000256" key="9">
    <source>
        <dbReference type="ARBA" id="ARBA00022833"/>
    </source>
</evidence>
<keyword evidence="9 12" id="KW-0862">Zinc</keyword>
<sequence>MPPKKAPSTSKKTEAKKKDKIIEDKTFGLKNKKGAKQQKFISQVEKQVKSGGQHNLTQNVNAKKEEKEKKLKEQKELAKLFKPVATQKLEIGADPKSVLCAFFKQGTCTKGDKCKFSHDPAVERKSEKRSIHVDIRDADANDTIENWTEEKLAEVVAKKHGKDKTMPTTTIICKYFLDAVERSLYGWFWECPNGEKCIYRHALPPGYVLKKDKKKAESQKEEISLVDLIERERAALGPSQTRVTLESFLAWKKRKLQEKKDRLQKEEERKLKDFKAGRQNGLSGREMFSFNPDLIDDGMDDGEVAVDSYGRNEDDDDTTEYRELDLNMLSLNIKDVDNTGTVAETDRWEKMAAEAASRTADEAADSDAAAAGEAVNDAAPINENLFLEEDLEGLDDELSDDDDDDDDGDEGEASNEASEKS</sequence>
<dbReference type="GO" id="GO:0002181">
    <property type="term" value="P:cytoplasmic translation"/>
    <property type="evidence" value="ECO:0007669"/>
    <property type="project" value="TreeGrafter"/>
</dbReference>
<dbReference type="PANTHER" id="PTHR12681:SF0">
    <property type="entry name" value="ZINC FINGER CCCH DOMAIN-CONTAINING PROTEIN 15"/>
    <property type="match status" value="1"/>
</dbReference>
<dbReference type="Pfam" id="PF00642">
    <property type="entry name" value="zf-CCCH"/>
    <property type="match status" value="1"/>
</dbReference>
<dbReference type="GO" id="GO:0008270">
    <property type="term" value="F:zinc ion binding"/>
    <property type="evidence" value="ECO:0007669"/>
    <property type="project" value="UniProtKB-KW"/>
</dbReference>
<dbReference type="Gene3D" id="4.10.1000.10">
    <property type="entry name" value="Zinc finger, CCCH-type"/>
    <property type="match status" value="1"/>
</dbReference>
<keyword evidence="10" id="KW-0175">Coiled coil</keyword>
<evidence type="ECO:0000313" key="16">
    <source>
        <dbReference type="Proteomes" id="UP000075884"/>
    </source>
</evidence>
<keyword evidence="11" id="KW-0539">Nucleus</keyword>
<dbReference type="PROSITE" id="PS50103">
    <property type="entry name" value="ZF_C3H1"/>
    <property type="match status" value="2"/>
</dbReference>
<feature type="zinc finger region" description="C3H1-type" evidence="12">
    <location>
        <begin position="167"/>
        <end position="204"/>
    </location>
</feature>
<dbReference type="GO" id="GO:0005829">
    <property type="term" value="C:cytosol"/>
    <property type="evidence" value="ECO:0007669"/>
    <property type="project" value="TreeGrafter"/>
</dbReference>
<dbReference type="SMART" id="SM00356">
    <property type="entry name" value="ZnF_C3H1"/>
    <property type="match status" value="2"/>
</dbReference>
<comment type="similarity">
    <text evidence="3">Belongs to the ZC3H15/TMA46 family.</text>
</comment>
<proteinExistence type="inferred from homology"/>
<dbReference type="VEuPathDB" id="VectorBase:ADIR000691"/>
<dbReference type="Pfam" id="PF16543">
    <property type="entry name" value="DFRP_C"/>
    <property type="match status" value="1"/>
</dbReference>
<reference evidence="16" key="1">
    <citation type="submission" date="2013-03" db="EMBL/GenBank/DDBJ databases">
        <title>The Genome Sequence of Anopheles dirus WRAIR2.</title>
        <authorList>
            <consortium name="The Broad Institute Genomics Platform"/>
            <person name="Neafsey D.E."/>
            <person name="Walton C."/>
            <person name="Walker B."/>
            <person name="Young S.K."/>
            <person name="Zeng Q."/>
            <person name="Gargeya S."/>
            <person name="Fitzgerald M."/>
            <person name="Haas B."/>
            <person name="Abouelleil A."/>
            <person name="Allen A.W."/>
            <person name="Alvarado L."/>
            <person name="Arachchi H.M."/>
            <person name="Berlin A.M."/>
            <person name="Chapman S.B."/>
            <person name="Gainer-Dewar J."/>
            <person name="Goldberg J."/>
            <person name="Griggs A."/>
            <person name="Gujja S."/>
            <person name="Hansen M."/>
            <person name="Howarth C."/>
            <person name="Imamovic A."/>
            <person name="Ireland A."/>
            <person name="Larimer J."/>
            <person name="McCowan C."/>
            <person name="Murphy C."/>
            <person name="Pearson M."/>
            <person name="Poon T.W."/>
            <person name="Priest M."/>
            <person name="Roberts A."/>
            <person name="Saif S."/>
            <person name="Shea T."/>
            <person name="Sisk P."/>
            <person name="Sykes S."/>
            <person name="Wortman J."/>
            <person name="Nusbaum C."/>
            <person name="Birren B."/>
        </authorList>
    </citation>
    <scope>NUCLEOTIDE SEQUENCE [LARGE SCALE GENOMIC DNA]</scope>
    <source>
        <strain evidence="16">WRAIR2</strain>
    </source>
</reference>
<dbReference type="PANTHER" id="PTHR12681">
    <property type="entry name" value="ZINC FINGER-CONTAINING PROTEIN P48ZNF"/>
    <property type="match status" value="1"/>
</dbReference>
<feature type="region of interest" description="Disordered" evidence="13">
    <location>
        <begin position="47"/>
        <end position="69"/>
    </location>
</feature>
<dbReference type="InterPro" id="IPR036855">
    <property type="entry name" value="Znf_CCCH_sf"/>
</dbReference>
<feature type="compositionally biased region" description="Polar residues" evidence="13">
    <location>
        <begin position="47"/>
        <end position="61"/>
    </location>
</feature>
<dbReference type="EnsemblMetazoa" id="ADIR000691-RA">
    <property type="protein sequence ID" value="ADIR000691-PA"/>
    <property type="gene ID" value="ADIR000691"/>
</dbReference>
<feature type="compositionally biased region" description="Acidic residues" evidence="13">
    <location>
        <begin position="386"/>
        <end position="413"/>
    </location>
</feature>
<evidence type="ECO:0000256" key="4">
    <source>
        <dbReference type="ARBA" id="ARBA00015073"/>
    </source>
</evidence>
<dbReference type="SUPFAM" id="SSF90229">
    <property type="entry name" value="CCCH zinc finger"/>
    <property type="match status" value="1"/>
</dbReference>
<reference evidence="15" key="2">
    <citation type="submission" date="2020-05" db="UniProtKB">
        <authorList>
            <consortium name="EnsemblMetazoa"/>
        </authorList>
    </citation>
    <scope>IDENTIFICATION</scope>
    <source>
        <strain evidence="15">WRAIR2</strain>
    </source>
</reference>
<accession>A0A182MZ86</accession>